<evidence type="ECO:0000259" key="1">
    <source>
        <dbReference type="Pfam" id="PF00561"/>
    </source>
</evidence>
<reference evidence="4 5" key="1">
    <citation type="journal article" date="2010" name="Nature">
        <title>Comparative genomics reveals mobile pathogenicity chromosomes in Fusarium.</title>
        <authorList>
            <person name="Ma L.J."/>
            <person name="van der Does H.C."/>
            <person name="Borkovich K.A."/>
            <person name="Coleman J.J."/>
            <person name="Daboussi M.J."/>
            <person name="Di Pietro A."/>
            <person name="Dufresne M."/>
            <person name="Freitag M."/>
            <person name="Grabherr M."/>
            <person name="Henrissat B."/>
            <person name="Houterman P.M."/>
            <person name="Kang S."/>
            <person name="Shim W.B."/>
            <person name="Woloshuk C."/>
            <person name="Xie X."/>
            <person name="Xu J.R."/>
            <person name="Antoniw J."/>
            <person name="Baker S.E."/>
            <person name="Bluhm B.H."/>
            <person name="Breakspear A."/>
            <person name="Brown D.W."/>
            <person name="Butchko R.A."/>
            <person name="Chapman S."/>
            <person name="Coulson R."/>
            <person name="Coutinho P.M."/>
            <person name="Danchin E.G."/>
            <person name="Diener A."/>
            <person name="Gale L.R."/>
            <person name="Gardiner D.M."/>
            <person name="Goff S."/>
            <person name="Hammond-Kosack K.E."/>
            <person name="Hilburn K."/>
            <person name="Hua-Van A."/>
            <person name="Jonkers W."/>
            <person name="Kazan K."/>
            <person name="Kodira C.D."/>
            <person name="Koehrsen M."/>
            <person name="Kumar L."/>
            <person name="Lee Y.H."/>
            <person name="Li L."/>
            <person name="Manners J.M."/>
            <person name="Miranda-Saavedra D."/>
            <person name="Mukherjee M."/>
            <person name="Park G."/>
            <person name="Park J."/>
            <person name="Park S.Y."/>
            <person name="Proctor R.H."/>
            <person name="Regev A."/>
            <person name="Ruiz-Roldan M.C."/>
            <person name="Sain D."/>
            <person name="Sakthikumar S."/>
            <person name="Sykes S."/>
            <person name="Schwartz D.C."/>
            <person name="Turgeon B.G."/>
            <person name="Wapinski I."/>
            <person name="Yoder O."/>
            <person name="Young S."/>
            <person name="Zeng Q."/>
            <person name="Zhou S."/>
            <person name="Galagan J."/>
            <person name="Cuomo C.A."/>
            <person name="Kistler H.C."/>
            <person name="Rep M."/>
        </authorList>
    </citation>
    <scope>NUCLEOTIDE SEQUENCE [LARGE SCALE GENOMIC DNA]</scope>
    <source>
        <strain evidence="5">M3125 / FGSC 7600</strain>
    </source>
</reference>
<dbReference type="InterPro" id="IPR000073">
    <property type="entry name" value="AB_hydrolase_1"/>
</dbReference>
<dbReference type="RefSeq" id="XP_018755021.1">
    <property type="nucleotide sequence ID" value="XM_018905585.1"/>
</dbReference>
<dbReference type="VEuPathDB" id="FungiDB:FVEG_16336"/>
<dbReference type="KEGG" id="fvr:FVEG_16336"/>
<dbReference type="eggNOG" id="ENOG502QS8D">
    <property type="taxonomic scope" value="Eukaryota"/>
</dbReference>
<dbReference type="Gene3D" id="3.40.50.1820">
    <property type="entry name" value="alpha/beta hydrolase"/>
    <property type="match status" value="1"/>
</dbReference>
<evidence type="ECO:0000259" key="2">
    <source>
        <dbReference type="Pfam" id="PF07287"/>
    </source>
</evidence>
<dbReference type="OrthoDB" id="2498029at2759"/>
<dbReference type="Proteomes" id="UP000009096">
    <property type="component" value="Chromosome 10"/>
</dbReference>
<name>W7MMQ4_GIBM7</name>
<dbReference type="EMBL" id="CM000587">
    <property type="protein sequence ID" value="EWG48830.1"/>
    <property type="molecule type" value="Genomic_DNA"/>
</dbReference>
<evidence type="ECO:0000313" key="5">
    <source>
        <dbReference type="Proteomes" id="UP000009096"/>
    </source>
</evidence>
<dbReference type="EMBL" id="DS022252">
    <property type="protein sequence ID" value="EWG48830.1"/>
    <property type="molecule type" value="Genomic_DNA"/>
</dbReference>
<gene>
    <name evidence="4" type="ORF">FVEG_16336</name>
</gene>
<dbReference type="InterPro" id="IPR056362">
    <property type="entry name" value="AtuA-like_ferredoxin_dom"/>
</dbReference>
<dbReference type="Pfam" id="PF23544">
    <property type="entry name" value="AtuA_ferredoxin"/>
    <property type="match status" value="1"/>
</dbReference>
<feature type="domain" description="AB hydrolase-1" evidence="1">
    <location>
        <begin position="234"/>
        <end position="482"/>
    </location>
</feature>
<dbReference type="PANTHER" id="PTHR47585:SF2">
    <property type="entry name" value="DUF1446 DOMAIN PROTEIN (AFU_ORTHOLOGUE AFUA_6G11420)"/>
    <property type="match status" value="1"/>
</dbReference>
<evidence type="ECO:0000313" key="4">
    <source>
        <dbReference type="EMBL" id="EWG48830.1"/>
    </source>
</evidence>
<sequence length="509" mass="56988">MSKLAFTVSGTCPSNPASQDVVTVDVRVFAQAPHADALSLSNFRNKCWNIVMSTYPGAAFAVDDRQAFPKPCNEYFVTIMPQALVKHRAYLPWSERVIEIEPPTDTVPSVHQQEVQPVSEPQPLLSFGPSIMAPLGYIAHARSGDKGLDCNIGFFVRHEDEYAWLKSLLTVDRIIDILQNDYNGGRIERFELPNIHAVHFLLKDHLDRGVAASSTYDVLGKNVAEYLRAKHLPCLVLCHGSSALKEMDLDNFAERFTSRLKMACVVYDNRGLGDSDTGPGQPRQEIVPDLRVADISDAITFAQSRSEVDPERIGNCGSSYSGGHVLHVGAVDRRVKVVLSQVPYLNGWENFNRLVRPDFAEFMEGNFQKDRFERAAGNTPATVKVVDENPLAPYALPTPDSYDFFQKLWAPKSAWKNEVTLKSLELFRAHDPSAWVYRISPTPLLMAVAENDVLTPTDLALEAYSRAREPKQLSMLPGGHFDAYTRNNFERNTARQIKFLKDFLGVEDN</sequence>
<protein>
    <submittedName>
        <fullName evidence="4">Uncharacterized protein</fullName>
    </submittedName>
</protein>
<proteinExistence type="predicted"/>
<dbReference type="STRING" id="334819.W7MMQ4"/>
<dbReference type="Gene3D" id="1.10.10.800">
    <property type="match status" value="1"/>
</dbReference>
<accession>W7MMQ4</accession>
<dbReference type="Pfam" id="PF07287">
    <property type="entry name" value="AtuA"/>
    <property type="match status" value="1"/>
</dbReference>
<dbReference type="Pfam" id="PF00561">
    <property type="entry name" value="Abhydrolase_1"/>
    <property type="match status" value="1"/>
</dbReference>
<evidence type="ECO:0000259" key="3">
    <source>
        <dbReference type="Pfam" id="PF23544"/>
    </source>
</evidence>
<feature type="domain" description="AtuA-like ferredoxin-fold" evidence="3">
    <location>
        <begin position="134"/>
        <end position="229"/>
    </location>
</feature>
<organism evidence="4 5">
    <name type="scientific">Gibberella moniliformis (strain M3125 / FGSC 7600)</name>
    <name type="common">Maize ear and stalk rot fungus</name>
    <name type="synonym">Fusarium verticillioides</name>
    <dbReference type="NCBI Taxonomy" id="334819"/>
    <lineage>
        <taxon>Eukaryota</taxon>
        <taxon>Fungi</taxon>
        <taxon>Dikarya</taxon>
        <taxon>Ascomycota</taxon>
        <taxon>Pezizomycotina</taxon>
        <taxon>Sordariomycetes</taxon>
        <taxon>Hypocreomycetidae</taxon>
        <taxon>Hypocreales</taxon>
        <taxon>Nectriaceae</taxon>
        <taxon>Fusarium</taxon>
        <taxon>Fusarium fujikuroi species complex</taxon>
    </lineage>
</organism>
<keyword evidence="5" id="KW-1185">Reference proteome</keyword>
<dbReference type="PANTHER" id="PTHR47585">
    <property type="match status" value="1"/>
</dbReference>
<dbReference type="InterPro" id="IPR010839">
    <property type="entry name" value="AtuA_N"/>
</dbReference>
<dbReference type="InterPro" id="IPR029058">
    <property type="entry name" value="AB_hydrolase_fold"/>
</dbReference>
<dbReference type="GeneID" id="30073212"/>
<feature type="domain" description="Acyclic terpene utilisation N-terminal" evidence="2">
    <location>
        <begin position="2"/>
        <end position="89"/>
    </location>
</feature>
<dbReference type="SUPFAM" id="SSF53474">
    <property type="entry name" value="alpha/beta-Hydrolases"/>
    <property type="match status" value="1"/>
</dbReference>
<dbReference type="AlphaFoldDB" id="W7MMQ4"/>